<proteinExistence type="predicted"/>
<accession>A0AA35RE39</accession>
<dbReference type="EMBL" id="CASHTH010000918">
    <property type="protein sequence ID" value="CAI8009033.1"/>
    <property type="molecule type" value="Genomic_DNA"/>
</dbReference>
<dbReference type="InterPro" id="IPR039424">
    <property type="entry name" value="SBP_5"/>
</dbReference>
<dbReference type="Gene3D" id="3.40.190.10">
    <property type="entry name" value="Periplasmic binding protein-like II"/>
    <property type="match status" value="1"/>
</dbReference>
<reference evidence="4" key="1">
    <citation type="submission" date="2023-03" db="EMBL/GenBank/DDBJ databases">
        <authorList>
            <person name="Steffen K."/>
            <person name="Cardenas P."/>
        </authorList>
    </citation>
    <scope>NUCLEOTIDE SEQUENCE</scope>
</reference>
<evidence type="ECO:0000313" key="5">
    <source>
        <dbReference type="Proteomes" id="UP001174909"/>
    </source>
</evidence>
<dbReference type="AlphaFoldDB" id="A0AA35RE39"/>
<gene>
    <name evidence="4" type="ORF">GBAR_LOCUS6116</name>
</gene>
<protein>
    <submittedName>
        <fullName evidence="4">Probable deoxycholate-binding periplasmic protein YgiS</fullName>
    </submittedName>
</protein>
<keyword evidence="5" id="KW-1185">Reference proteome</keyword>
<organism evidence="4 5">
    <name type="scientific">Geodia barretti</name>
    <name type="common">Barrett's horny sponge</name>
    <dbReference type="NCBI Taxonomy" id="519541"/>
    <lineage>
        <taxon>Eukaryota</taxon>
        <taxon>Metazoa</taxon>
        <taxon>Porifera</taxon>
        <taxon>Demospongiae</taxon>
        <taxon>Heteroscleromorpha</taxon>
        <taxon>Tetractinellida</taxon>
        <taxon>Astrophorina</taxon>
        <taxon>Geodiidae</taxon>
        <taxon>Geodia</taxon>
    </lineage>
</organism>
<comment type="caution">
    <text evidence="4">The sequence shown here is derived from an EMBL/GenBank/DDBJ whole genome shotgun (WGS) entry which is preliminary data.</text>
</comment>
<keyword evidence="2" id="KW-0732">Signal</keyword>
<dbReference type="Pfam" id="PF00496">
    <property type="entry name" value="SBP_bac_5"/>
    <property type="match status" value="1"/>
</dbReference>
<dbReference type="GO" id="GO:0015833">
    <property type="term" value="P:peptide transport"/>
    <property type="evidence" value="ECO:0007669"/>
    <property type="project" value="TreeGrafter"/>
</dbReference>
<evidence type="ECO:0000256" key="1">
    <source>
        <dbReference type="SAM" id="MobiDB-lite"/>
    </source>
</evidence>
<feature type="region of interest" description="Disordered" evidence="1">
    <location>
        <begin position="48"/>
        <end position="79"/>
    </location>
</feature>
<dbReference type="PANTHER" id="PTHR30290">
    <property type="entry name" value="PERIPLASMIC BINDING COMPONENT OF ABC TRANSPORTER"/>
    <property type="match status" value="1"/>
</dbReference>
<feature type="signal peptide" evidence="2">
    <location>
        <begin position="1"/>
        <end position="18"/>
    </location>
</feature>
<evidence type="ECO:0000256" key="2">
    <source>
        <dbReference type="SAM" id="SignalP"/>
    </source>
</evidence>
<sequence length="206" mass="21659">MRKLLILVLIAAGSVILAACSGGGSDNIDQQVMVATTTPVPTRAAQVEVAPSLQSSPTAEAAAKTDSASGTEDDGIPVGGVFTRNWSDPPTLDPHLVTDTTSAGIVVEIFSGLVSLNEDLDIVPELAESWSISGGGTVYEFKLRPDLKFSNGEPVTAEDVKWSIERAAHPDTESPVAEIYLGDIVGVNEIIEGSWRCRLRARSDVG</sequence>
<name>A0AA35RE39_GEOBA</name>
<feature type="domain" description="Solute-binding protein family 5" evidence="3">
    <location>
        <begin position="122"/>
        <end position="185"/>
    </location>
</feature>
<dbReference type="Gene3D" id="3.90.76.10">
    <property type="entry name" value="Dipeptide-binding Protein, Domain 1"/>
    <property type="match status" value="1"/>
</dbReference>
<dbReference type="SUPFAM" id="SSF53850">
    <property type="entry name" value="Periplasmic binding protein-like II"/>
    <property type="match status" value="1"/>
</dbReference>
<evidence type="ECO:0000259" key="3">
    <source>
        <dbReference type="Pfam" id="PF00496"/>
    </source>
</evidence>
<dbReference type="GO" id="GO:1904680">
    <property type="term" value="F:peptide transmembrane transporter activity"/>
    <property type="evidence" value="ECO:0007669"/>
    <property type="project" value="TreeGrafter"/>
</dbReference>
<evidence type="ECO:0000313" key="4">
    <source>
        <dbReference type="EMBL" id="CAI8009033.1"/>
    </source>
</evidence>
<dbReference type="Proteomes" id="UP001174909">
    <property type="component" value="Unassembled WGS sequence"/>
</dbReference>
<feature type="chain" id="PRO_5041245561" evidence="2">
    <location>
        <begin position="19"/>
        <end position="206"/>
    </location>
</feature>
<dbReference type="InterPro" id="IPR000914">
    <property type="entry name" value="SBP_5_dom"/>
</dbReference>
<dbReference type="PROSITE" id="PS51257">
    <property type="entry name" value="PROKAR_LIPOPROTEIN"/>
    <property type="match status" value="1"/>
</dbReference>